<feature type="compositionally biased region" description="Low complexity" evidence="1">
    <location>
        <begin position="48"/>
        <end position="63"/>
    </location>
</feature>
<dbReference type="KEGG" id="bgt:106055858"/>
<feature type="compositionally biased region" description="Basic and acidic residues" evidence="1">
    <location>
        <begin position="206"/>
        <end position="220"/>
    </location>
</feature>
<feature type="region of interest" description="Disordered" evidence="1">
    <location>
        <begin position="1"/>
        <end position="69"/>
    </location>
</feature>
<evidence type="ECO:0000313" key="2">
    <source>
        <dbReference type="EnsemblMetazoa" id="BGLB022637-PA"/>
    </source>
</evidence>
<reference evidence="2" key="1">
    <citation type="submission" date="2020-05" db="UniProtKB">
        <authorList>
            <consortium name="EnsemblMetazoa"/>
        </authorList>
    </citation>
    <scope>IDENTIFICATION</scope>
    <source>
        <strain evidence="2">BB02</strain>
    </source>
</reference>
<evidence type="ECO:0000313" key="3">
    <source>
        <dbReference type="Proteomes" id="UP000076420"/>
    </source>
</evidence>
<feature type="compositionally biased region" description="Basic and acidic residues" evidence="1">
    <location>
        <begin position="227"/>
        <end position="245"/>
    </location>
</feature>
<feature type="compositionally biased region" description="Basic and acidic residues" evidence="1">
    <location>
        <begin position="391"/>
        <end position="406"/>
    </location>
</feature>
<feature type="region of interest" description="Disordered" evidence="1">
    <location>
        <begin position="385"/>
        <end position="430"/>
    </location>
</feature>
<sequence length="522" mass="59350">MGSRLRGQTEFKGDINHPQPERHLSDTPRLNKRHHQKCAVSESERFLPSITPSVSPSSDSRSSTKQSAGKGVVKSHDCCLEDYEIIKLFDKLQRPPRLSAGRPHSLPTSFASFIDDCSLKHGERHYLASIAQIYGVEHMRQQKIQQYNQLMWNEISKGNYSSKEVNKYFKYLSRPHSVGGVAGHVSSYPKQSHTSPSRRPKSHSNQNKERAPTEHSRIKESITNLEEESKSDLEKESKTDIEEKSTVNLVNDSKTDLVKESKNNLEEESKSEFEETHKTDLEEFNSDLLKESKTDLDEEMKVEMDKKPELYTENTNEMYEMPTSANQDNINSLQSNEEIKIDENRNFDANKESDITTKEMILNMETQSHDHDYQVNITAENNESAQLKGNAEIRDSHTQESSRGDIADNSDSETNCNSSDRENYSGHNLDNQESINLVKNELQEVFRTSTDSSVTLDNNVTQEQDAKLTQYDTELSLNEVIDPNNAVIETNTGTINIESKCYHVTFTYLLVSCAIGAPHMIS</sequence>
<feature type="compositionally biased region" description="Basic and acidic residues" evidence="1">
    <location>
        <begin position="7"/>
        <end position="26"/>
    </location>
</feature>
<protein>
    <submittedName>
        <fullName evidence="2">Uncharacterized protein</fullName>
    </submittedName>
</protein>
<dbReference type="AlphaFoldDB" id="A0A2C9KR89"/>
<gene>
    <name evidence="2" type="primary">106055858</name>
</gene>
<name>A0A2C9KR89_BIOGL</name>
<feature type="region of interest" description="Disordered" evidence="1">
    <location>
        <begin position="258"/>
        <end position="277"/>
    </location>
</feature>
<proteinExistence type="predicted"/>
<accession>A0A2C9KR89</accession>
<dbReference type="EnsemblMetazoa" id="BGLB022637-RA">
    <property type="protein sequence ID" value="BGLB022637-PA"/>
    <property type="gene ID" value="BGLB022637"/>
</dbReference>
<feature type="region of interest" description="Disordered" evidence="1">
    <location>
        <begin position="182"/>
        <end position="247"/>
    </location>
</feature>
<dbReference type="VEuPathDB" id="VectorBase:BGLB022637"/>
<dbReference type="Proteomes" id="UP000076420">
    <property type="component" value="Unassembled WGS sequence"/>
</dbReference>
<dbReference type="VEuPathDB" id="VectorBase:BGLAX_043914"/>
<evidence type="ECO:0000256" key="1">
    <source>
        <dbReference type="SAM" id="MobiDB-lite"/>
    </source>
</evidence>
<organism evidence="2 3">
    <name type="scientific">Biomphalaria glabrata</name>
    <name type="common">Bloodfluke planorb</name>
    <name type="synonym">Freshwater snail</name>
    <dbReference type="NCBI Taxonomy" id="6526"/>
    <lineage>
        <taxon>Eukaryota</taxon>
        <taxon>Metazoa</taxon>
        <taxon>Spiralia</taxon>
        <taxon>Lophotrochozoa</taxon>
        <taxon>Mollusca</taxon>
        <taxon>Gastropoda</taxon>
        <taxon>Heterobranchia</taxon>
        <taxon>Euthyneura</taxon>
        <taxon>Panpulmonata</taxon>
        <taxon>Hygrophila</taxon>
        <taxon>Lymnaeoidea</taxon>
        <taxon>Planorbidae</taxon>
        <taxon>Biomphalaria</taxon>
    </lineage>
</organism>